<feature type="domain" description="Transcription elongation factor GreA/GreB C-terminal" evidence="1">
    <location>
        <begin position="55"/>
        <end position="130"/>
    </location>
</feature>
<dbReference type="SUPFAM" id="SSF54534">
    <property type="entry name" value="FKBP-like"/>
    <property type="match status" value="1"/>
</dbReference>
<evidence type="ECO:0000313" key="3">
    <source>
        <dbReference type="Proteomes" id="UP000503096"/>
    </source>
</evidence>
<dbReference type="GO" id="GO:0006354">
    <property type="term" value="P:DNA-templated transcription elongation"/>
    <property type="evidence" value="ECO:0007669"/>
    <property type="project" value="TreeGrafter"/>
</dbReference>
<keyword evidence="3" id="KW-1185">Reference proteome</keyword>
<dbReference type="GO" id="GO:0032784">
    <property type="term" value="P:regulation of DNA-templated transcription elongation"/>
    <property type="evidence" value="ECO:0007669"/>
    <property type="project" value="InterPro"/>
</dbReference>
<reference evidence="2 3" key="1">
    <citation type="submission" date="2020-04" db="EMBL/GenBank/DDBJ databases">
        <title>Usitatibacter rugosus gen. nov., sp. nov. and Usitatibacter palustris sp. nov., novel members of Usitatibacteraceae fam. nov. within the order Nitrosomonadales isolated from soil.</title>
        <authorList>
            <person name="Huber K.J."/>
            <person name="Neumann-Schaal M."/>
            <person name="Geppert A."/>
            <person name="Luckner M."/>
            <person name="Wanner G."/>
            <person name="Overmann J."/>
        </authorList>
    </citation>
    <scope>NUCLEOTIDE SEQUENCE [LARGE SCALE GENOMIC DNA]</scope>
    <source>
        <strain evidence="2 3">Swamp67</strain>
    </source>
</reference>
<keyword evidence="2" id="KW-0808">Transferase</keyword>
<dbReference type="InterPro" id="IPR001437">
    <property type="entry name" value="Tscrpt_elong_fac_GreA/B_C"/>
</dbReference>
<accession>A0A6M4H9S9</accession>
<dbReference type="Gene3D" id="3.10.50.30">
    <property type="entry name" value="Transcription elongation factor, GreA/GreB, C-terminal domain"/>
    <property type="match status" value="1"/>
</dbReference>
<dbReference type="EMBL" id="CP053073">
    <property type="protein sequence ID" value="QJR14807.1"/>
    <property type="molecule type" value="Genomic_DNA"/>
</dbReference>
<dbReference type="FunCoup" id="A0A6M4H9S9">
    <property type="interactions" value="56"/>
</dbReference>
<dbReference type="GO" id="GO:0016301">
    <property type="term" value="F:kinase activity"/>
    <property type="evidence" value="ECO:0007669"/>
    <property type="project" value="UniProtKB-KW"/>
</dbReference>
<dbReference type="RefSeq" id="WP_171161527.1">
    <property type="nucleotide sequence ID" value="NZ_CP053073.1"/>
</dbReference>
<dbReference type="Pfam" id="PF01272">
    <property type="entry name" value="GreA_GreB"/>
    <property type="match status" value="1"/>
</dbReference>
<dbReference type="GO" id="GO:0070063">
    <property type="term" value="F:RNA polymerase binding"/>
    <property type="evidence" value="ECO:0007669"/>
    <property type="project" value="InterPro"/>
</dbReference>
<dbReference type="KEGG" id="upl:DSM104440_01617"/>
<dbReference type="InterPro" id="IPR036953">
    <property type="entry name" value="GreA/GreB_C_sf"/>
</dbReference>
<gene>
    <name evidence="2" type="primary">rnk</name>
    <name evidence="2" type="ORF">DSM104440_01617</name>
</gene>
<evidence type="ECO:0000259" key="1">
    <source>
        <dbReference type="Pfam" id="PF01272"/>
    </source>
</evidence>
<dbReference type="AlphaFoldDB" id="A0A6M4H9S9"/>
<dbReference type="Proteomes" id="UP000503096">
    <property type="component" value="Chromosome"/>
</dbReference>
<dbReference type="GO" id="GO:0003677">
    <property type="term" value="F:DNA binding"/>
    <property type="evidence" value="ECO:0007669"/>
    <property type="project" value="InterPro"/>
</dbReference>
<keyword evidence="2" id="KW-0418">Kinase</keyword>
<name>A0A6M4H9S9_9PROT</name>
<dbReference type="InterPro" id="IPR023459">
    <property type="entry name" value="Tscrpt_elong_fac_GreA/B_fam"/>
</dbReference>
<organism evidence="2 3">
    <name type="scientific">Usitatibacter palustris</name>
    <dbReference type="NCBI Taxonomy" id="2732487"/>
    <lineage>
        <taxon>Bacteria</taxon>
        <taxon>Pseudomonadati</taxon>
        <taxon>Pseudomonadota</taxon>
        <taxon>Betaproteobacteria</taxon>
        <taxon>Nitrosomonadales</taxon>
        <taxon>Usitatibacteraceae</taxon>
        <taxon>Usitatibacter</taxon>
    </lineage>
</organism>
<proteinExistence type="predicted"/>
<dbReference type="InParanoid" id="A0A6M4H9S9"/>
<protein>
    <submittedName>
        <fullName evidence="2">Regulator of nucleoside diphosphate kinase</fullName>
    </submittedName>
</protein>
<sequence>MTDQDIRLITELDAARIRELGHRLPGRGESVGALAGLIDMVEQEAEIVPGAGIDPDVVTVNSTVSFRDEVTRSVHRVTVVYPHEMSVGKRRISVVSPVGRALLGSRAGGLAAVELPDGTHRMIRLLEIHYQPEAAGHFTR</sequence>
<dbReference type="PANTHER" id="PTHR30437:SF5">
    <property type="entry name" value="REGULATOR OF NUCLEOSIDE DIPHOSPHATE KINASE"/>
    <property type="match status" value="1"/>
</dbReference>
<evidence type="ECO:0000313" key="2">
    <source>
        <dbReference type="EMBL" id="QJR14807.1"/>
    </source>
</evidence>
<dbReference type="PANTHER" id="PTHR30437">
    <property type="entry name" value="TRANSCRIPTION ELONGATION FACTOR GREA"/>
    <property type="match status" value="1"/>
</dbReference>